<dbReference type="PANTHER" id="PTHR38116">
    <property type="entry name" value="CHROMOSOME 7, WHOLE GENOME SHOTGUN SEQUENCE"/>
    <property type="match status" value="1"/>
</dbReference>
<dbReference type="PANTHER" id="PTHR38116:SF9">
    <property type="entry name" value="BZIP DOMAIN-CONTAINING PROTEIN"/>
    <property type="match status" value="1"/>
</dbReference>
<dbReference type="EMBL" id="ML976990">
    <property type="protein sequence ID" value="KAF1956884.1"/>
    <property type="molecule type" value="Genomic_DNA"/>
</dbReference>
<dbReference type="InterPro" id="IPR021833">
    <property type="entry name" value="DUF3425"/>
</dbReference>
<protein>
    <recommendedName>
        <fullName evidence="4">BZIP domain-containing protein</fullName>
    </recommendedName>
</protein>
<dbReference type="Proteomes" id="UP000800035">
    <property type="component" value="Unassembled WGS sequence"/>
</dbReference>
<keyword evidence="3" id="KW-1185">Reference proteome</keyword>
<dbReference type="Pfam" id="PF11905">
    <property type="entry name" value="DUF3425"/>
    <property type="match status" value="1"/>
</dbReference>
<reference evidence="2" key="1">
    <citation type="journal article" date="2020" name="Stud. Mycol.">
        <title>101 Dothideomycetes genomes: a test case for predicting lifestyles and emergence of pathogens.</title>
        <authorList>
            <person name="Haridas S."/>
            <person name="Albert R."/>
            <person name="Binder M."/>
            <person name="Bloem J."/>
            <person name="Labutti K."/>
            <person name="Salamov A."/>
            <person name="Andreopoulos B."/>
            <person name="Baker S."/>
            <person name="Barry K."/>
            <person name="Bills G."/>
            <person name="Bluhm B."/>
            <person name="Cannon C."/>
            <person name="Castanera R."/>
            <person name="Culley D."/>
            <person name="Daum C."/>
            <person name="Ezra D."/>
            <person name="Gonzalez J."/>
            <person name="Henrissat B."/>
            <person name="Kuo A."/>
            <person name="Liang C."/>
            <person name="Lipzen A."/>
            <person name="Lutzoni F."/>
            <person name="Magnuson J."/>
            <person name="Mondo S."/>
            <person name="Nolan M."/>
            <person name="Ohm R."/>
            <person name="Pangilinan J."/>
            <person name="Park H.-J."/>
            <person name="Ramirez L."/>
            <person name="Alfaro M."/>
            <person name="Sun H."/>
            <person name="Tritt A."/>
            <person name="Yoshinaga Y."/>
            <person name="Zwiers L.-H."/>
            <person name="Turgeon B."/>
            <person name="Goodwin S."/>
            <person name="Spatafora J."/>
            <person name="Crous P."/>
            <person name="Grigoriev I."/>
        </authorList>
    </citation>
    <scope>NUCLEOTIDE SEQUENCE</scope>
    <source>
        <strain evidence="2">CBS 675.92</strain>
    </source>
</reference>
<gene>
    <name evidence="2" type="ORF">CC80DRAFT_491754</name>
</gene>
<feature type="region of interest" description="Disordered" evidence="1">
    <location>
        <begin position="1"/>
        <end position="66"/>
    </location>
</feature>
<proteinExistence type="predicted"/>
<evidence type="ECO:0008006" key="4">
    <source>
        <dbReference type="Google" id="ProtNLM"/>
    </source>
</evidence>
<name>A0A6A5TX30_9PLEO</name>
<sequence>MPAERRKKTKTLEEIPQVGDPERKRVLNVLAQRRYRQRQREKMAALSAQAKRQSPPQPLGQGGGLQLPEVLPELVSTSSSSEPSPEDSIEEIVRSSEDYGFSEMDFGQDALDMSLFGNLDLGNIPGPTQATSARPSSSSSASPNSFNFPLSSDVQLQVPILAALRAFSTIATALNVLNVMWDPNYLHVLPPTQAPNLPWNLQPTPAQMNIPHHPLIDSLPWPSVREKLICLLSLPSMWRPPVARDDDDPCGIGQANAIQRLAHDVDDLHEGIRVYGNVVGWDNSSELVEDAWEMGERFYRNWWFCVDPKAIQTTNRRRQERGLAAMKLKG</sequence>
<dbReference type="AlphaFoldDB" id="A0A6A5TX30"/>
<organism evidence="2 3">
    <name type="scientific">Byssothecium circinans</name>
    <dbReference type="NCBI Taxonomy" id="147558"/>
    <lineage>
        <taxon>Eukaryota</taxon>
        <taxon>Fungi</taxon>
        <taxon>Dikarya</taxon>
        <taxon>Ascomycota</taxon>
        <taxon>Pezizomycotina</taxon>
        <taxon>Dothideomycetes</taxon>
        <taxon>Pleosporomycetidae</taxon>
        <taxon>Pleosporales</taxon>
        <taxon>Massarineae</taxon>
        <taxon>Massarinaceae</taxon>
        <taxon>Byssothecium</taxon>
    </lineage>
</organism>
<evidence type="ECO:0000313" key="3">
    <source>
        <dbReference type="Proteomes" id="UP000800035"/>
    </source>
</evidence>
<dbReference type="OrthoDB" id="5973539at2759"/>
<accession>A0A6A5TX30</accession>
<evidence type="ECO:0000313" key="2">
    <source>
        <dbReference type="EMBL" id="KAF1956884.1"/>
    </source>
</evidence>
<evidence type="ECO:0000256" key="1">
    <source>
        <dbReference type="SAM" id="MobiDB-lite"/>
    </source>
</evidence>